<sequence>MAIHLLDLLSPAEPILYKAIFDDLGPVDTIRLLSTCKALQQFKGILWSINRSLTRFVDKPIAFRSLMARHDAVVSGSHALQFLERIQWAASDLDVYIHTIEGLLAFARHLVEDEGYSFSPYSWQSADATAAIVAGNVEASRHVNNMLESLGERDNDPEEALDEAVTYSLREISAVFNFVHIKIPARRIQLIAPRTTTLTAIMGDYYATHIFNFFTWDRAYSLFPYHTFQRRRAFYTNALTRKSVAAVNKYIDRGYSFQEYGEFHECVRNCPLRPHRCIGDKYTWVVPLDTEGVDAASVAAAAPHSLMETSSWGMRMHISWWNREDQRRMFRGLPFIQLQYEIDISPVFRYPRLYSRRTETLYSFLVHMKRTADDGRTFRFKFDGSKERDWSGAVESARLDDQFESWYRFWEAAVLPYENIWIWQYPMLDGKPEITIRGQPHEEVEDLENEDLNNKDLENEDIVVAQG</sequence>
<dbReference type="Proteomes" id="UP000024837">
    <property type="component" value="Unassembled WGS sequence"/>
</dbReference>
<dbReference type="AlphaFoldDB" id="W7I0R9"/>
<name>W7I0R9_9PEZI</name>
<keyword evidence="2" id="KW-1185">Reference proteome</keyword>
<proteinExistence type="predicted"/>
<protein>
    <submittedName>
        <fullName evidence="1">Uncharacterized protein</fullName>
    </submittedName>
</protein>
<organism evidence="1 2">
    <name type="scientific">Drechslerella stenobrocha 248</name>
    <dbReference type="NCBI Taxonomy" id="1043628"/>
    <lineage>
        <taxon>Eukaryota</taxon>
        <taxon>Fungi</taxon>
        <taxon>Dikarya</taxon>
        <taxon>Ascomycota</taxon>
        <taxon>Pezizomycotina</taxon>
        <taxon>Orbiliomycetes</taxon>
        <taxon>Orbiliales</taxon>
        <taxon>Orbiliaceae</taxon>
        <taxon>Drechslerella</taxon>
    </lineage>
</organism>
<reference evidence="1 2" key="1">
    <citation type="submission" date="2013-05" db="EMBL/GenBank/DDBJ databases">
        <title>Drechslerella stenobrocha genome reveals carnivorous origination and mechanical trapping mechanism of predatory fungi.</title>
        <authorList>
            <person name="Liu X."/>
            <person name="Zhang W."/>
            <person name="Liu K."/>
        </authorList>
    </citation>
    <scope>NUCLEOTIDE SEQUENCE [LARGE SCALE GENOMIC DNA]</scope>
    <source>
        <strain evidence="1 2">248</strain>
    </source>
</reference>
<dbReference type="HOGENOM" id="CLU_036419_1_1_1"/>
<dbReference type="EMBL" id="KI966421">
    <property type="protein sequence ID" value="EWC46082.1"/>
    <property type="molecule type" value="Genomic_DNA"/>
</dbReference>
<dbReference type="OrthoDB" id="10025998at2759"/>
<gene>
    <name evidence="1" type="ORF">DRE_04656</name>
</gene>
<evidence type="ECO:0000313" key="1">
    <source>
        <dbReference type="EMBL" id="EWC46082.1"/>
    </source>
</evidence>
<evidence type="ECO:0000313" key="2">
    <source>
        <dbReference type="Proteomes" id="UP000024837"/>
    </source>
</evidence>
<accession>W7I0R9</accession>